<comment type="caution">
    <text evidence="2">The sequence shown here is derived from an EMBL/GenBank/DDBJ whole genome shotgun (WGS) entry which is preliminary data.</text>
</comment>
<dbReference type="InterPro" id="IPR011009">
    <property type="entry name" value="Kinase-like_dom_sf"/>
</dbReference>
<dbReference type="PROSITE" id="PS50011">
    <property type="entry name" value="PROTEIN_KINASE_DOM"/>
    <property type="match status" value="1"/>
</dbReference>
<evidence type="ECO:0000313" key="2">
    <source>
        <dbReference type="EMBL" id="GIL56610.1"/>
    </source>
</evidence>
<dbReference type="Pfam" id="PF00069">
    <property type="entry name" value="Pkinase"/>
    <property type="match status" value="1"/>
</dbReference>
<proteinExistence type="predicted"/>
<dbReference type="AlphaFoldDB" id="A0A8J4F147"/>
<dbReference type="Proteomes" id="UP000747399">
    <property type="component" value="Unassembled WGS sequence"/>
</dbReference>
<dbReference type="PANTHER" id="PTHR44329">
    <property type="entry name" value="SERINE/THREONINE-PROTEIN KINASE TNNI3K-RELATED"/>
    <property type="match status" value="1"/>
</dbReference>
<reference evidence="2" key="1">
    <citation type="journal article" date="2021" name="Proc. Natl. Acad. Sci. U.S.A.">
        <title>Three genomes in the algal genus Volvox reveal the fate of a haploid sex-determining region after a transition to homothallism.</title>
        <authorList>
            <person name="Yamamoto K."/>
            <person name="Hamaji T."/>
            <person name="Kawai-Toyooka H."/>
            <person name="Matsuzaki R."/>
            <person name="Takahashi F."/>
            <person name="Nishimura Y."/>
            <person name="Kawachi M."/>
            <person name="Noguchi H."/>
            <person name="Minakuchi Y."/>
            <person name="Umen J.G."/>
            <person name="Toyoda A."/>
            <person name="Nozaki H."/>
        </authorList>
    </citation>
    <scope>NUCLEOTIDE SEQUENCE</scope>
    <source>
        <strain evidence="2">NIES-3780</strain>
    </source>
</reference>
<name>A0A8J4F147_9CHLO</name>
<dbReference type="InterPro" id="IPR051681">
    <property type="entry name" value="Ser/Thr_Kinases-Pseudokinases"/>
</dbReference>
<evidence type="ECO:0000259" key="1">
    <source>
        <dbReference type="PROSITE" id="PS50011"/>
    </source>
</evidence>
<dbReference type="GO" id="GO:0004674">
    <property type="term" value="F:protein serine/threonine kinase activity"/>
    <property type="evidence" value="ECO:0007669"/>
    <property type="project" value="TreeGrafter"/>
</dbReference>
<dbReference type="EMBL" id="BNCO01000025">
    <property type="protein sequence ID" value="GIL56610.1"/>
    <property type="molecule type" value="Genomic_DNA"/>
</dbReference>
<keyword evidence="3" id="KW-1185">Reference proteome</keyword>
<dbReference type="Gene3D" id="1.10.510.10">
    <property type="entry name" value="Transferase(Phosphotransferase) domain 1"/>
    <property type="match status" value="1"/>
</dbReference>
<sequence>MRDPRGFSAKLSDFGLVKMVVEDGTGGGGGVIGRDARTGTVTHMAPELIRATEASKMDASVDIYAFGVLMWELISTGPVYLGMHSEEIRRGVVDGVLRPEFPQWSDEKYRCVLDDWFISLHA</sequence>
<evidence type="ECO:0000313" key="3">
    <source>
        <dbReference type="Proteomes" id="UP000747399"/>
    </source>
</evidence>
<dbReference type="GO" id="GO:0005524">
    <property type="term" value="F:ATP binding"/>
    <property type="evidence" value="ECO:0007669"/>
    <property type="project" value="InterPro"/>
</dbReference>
<dbReference type="PANTHER" id="PTHR44329:SF214">
    <property type="entry name" value="PROTEIN KINASE DOMAIN-CONTAINING PROTEIN"/>
    <property type="match status" value="1"/>
</dbReference>
<dbReference type="InterPro" id="IPR000719">
    <property type="entry name" value="Prot_kinase_dom"/>
</dbReference>
<gene>
    <name evidence="2" type="ORF">Vafri_11945</name>
</gene>
<feature type="domain" description="Protein kinase" evidence="1">
    <location>
        <begin position="1"/>
        <end position="122"/>
    </location>
</feature>
<protein>
    <recommendedName>
        <fullName evidence="1">Protein kinase domain-containing protein</fullName>
    </recommendedName>
</protein>
<dbReference type="SUPFAM" id="SSF56112">
    <property type="entry name" value="Protein kinase-like (PK-like)"/>
    <property type="match status" value="1"/>
</dbReference>
<accession>A0A8J4F147</accession>
<organism evidence="2 3">
    <name type="scientific">Volvox africanus</name>
    <dbReference type="NCBI Taxonomy" id="51714"/>
    <lineage>
        <taxon>Eukaryota</taxon>
        <taxon>Viridiplantae</taxon>
        <taxon>Chlorophyta</taxon>
        <taxon>core chlorophytes</taxon>
        <taxon>Chlorophyceae</taxon>
        <taxon>CS clade</taxon>
        <taxon>Chlamydomonadales</taxon>
        <taxon>Volvocaceae</taxon>
        <taxon>Volvox</taxon>
    </lineage>
</organism>